<keyword evidence="2" id="KW-1185">Reference proteome</keyword>
<comment type="caution">
    <text evidence="1">The sequence shown here is derived from an EMBL/GenBank/DDBJ whole genome shotgun (WGS) entry which is preliminary data.</text>
</comment>
<proteinExistence type="predicted"/>
<organism evidence="1 2">
    <name type="scientific">Paracerasibacillus soli</name>
    <dbReference type="NCBI Taxonomy" id="480284"/>
    <lineage>
        <taxon>Bacteria</taxon>
        <taxon>Bacillati</taxon>
        <taxon>Bacillota</taxon>
        <taxon>Bacilli</taxon>
        <taxon>Bacillales</taxon>
        <taxon>Bacillaceae</taxon>
        <taxon>Paracerasibacillus</taxon>
    </lineage>
</organism>
<evidence type="ECO:0000313" key="2">
    <source>
        <dbReference type="Proteomes" id="UP001275315"/>
    </source>
</evidence>
<sequence length="96" mass="11266">MSKPNILILVRRFDQLFPKHKVKYEFLQAIEEVANVSYHHEDGSILDILKQQKIQPDFILHYDITAKNRLSPDIQDLNKIDIPIGAYVIDAHWKTI</sequence>
<accession>A0ABU5CM56</accession>
<protein>
    <submittedName>
        <fullName evidence="1">Uncharacterized protein</fullName>
    </submittedName>
</protein>
<name>A0ABU5CM56_9BACI</name>
<evidence type="ECO:0000313" key="1">
    <source>
        <dbReference type="EMBL" id="MDY0407447.1"/>
    </source>
</evidence>
<dbReference type="EMBL" id="JAWDIQ010000001">
    <property type="protein sequence ID" value="MDY0407447.1"/>
    <property type="molecule type" value="Genomic_DNA"/>
</dbReference>
<reference evidence="1 2" key="1">
    <citation type="submission" date="2023-10" db="EMBL/GenBank/DDBJ databases">
        <title>Virgibacillus soli CC-YMP-6 genome.</title>
        <authorList>
            <person name="Miliotis G."/>
            <person name="Sengupta P."/>
            <person name="Hameed A."/>
            <person name="Chuvochina M."/>
            <person name="Mcdonagh F."/>
            <person name="Simpson A.C."/>
            <person name="Singh N.K."/>
            <person name="Rekha P.D."/>
            <person name="Raman K."/>
            <person name="Hugenholtz P."/>
            <person name="Venkateswaran K."/>
        </authorList>
    </citation>
    <scope>NUCLEOTIDE SEQUENCE [LARGE SCALE GENOMIC DNA]</scope>
    <source>
        <strain evidence="1 2">CC-YMP-6</strain>
    </source>
</reference>
<dbReference type="Proteomes" id="UP001275315">
    <property type="component" value="Unassembled WGS sequence"/>
</dbReference>
<dbReference type="RefSeq" id="WP_320378265.1">
    <property type="nucleotide sequence ID" value="NZ_JAWDIQ010000001.1"/>
</dbReference>
<gene>
    <name evidence="1" type="ORF">RWD45_00845</name>
</gene>